<dbReference type="Gene3D" id="3.90.1150.10">
    <property type="entry name" value="Aspartate Aminotransferase, domain 1"/>
    <property type="match status" value="1"/>
</dbReference>
<evidence type="ECO:0000256" key="2">
    <source>
        <dbReference type="ARBA" id="ARBA00010447"/>
    </source>
</evidence>
<evidence type="ECO:0000313" key="7">
    <source>
        <dbReference type="EMBL" id="PZA21107.1"/>
    </source>
</evidence>
<dbReference type="InterPro" id="IPR015424">
    <property type="entry name" value="PyrdxlP-dep_Trfase"/>
</dbReference>
<proteinExistence type="inferred from homology"/>
<keyword evidence="3" id="KW-0663">Pyridoxal phosphate</keyword>
<organism evidence="7 8">
    <name type="scientific">Modestobacter versicolor</name>
    <dbReference type="NCBI Taxonomy" id="429133"/>
    <lineage>
        <taxon>Bacteria</taxon>
        <taxon>Bacillati</taxon>
        <taxon>Actinomycetota</taxon>
        <taxon>Actinomycetes</taxon>
        <taxon>Geodermatophilales</taxon>
        <taxon>Geodermatophilaceae</taxon>
        <taxon>Modestobacter</taxon>
    </lineage>
</organism>
<accession>A0A323V8F2</accession>
<evidence type="ECO:0000256" key="3">
    <source>
        <dbReference type="ARBA" id="ARBA00022898"/>
    </source>
</evidence>
<keyword evidence="8" id="KW-1185">Reference proteome</keyword>
<evidence type="ECO:0000259" key="6">
    <source>
        <dbReference type="Pfam" id="PF00266"/>
    </source>
</evidence>
<dbReference type="InterPro" id="IPR020578">
    <property type="entry name" value="Aminotrans_V_PyrdxlP_BS"/>
</dbReference>
<feature type="domain" description="Aminotransferase class V" evidence="6">
    <location>
        <begin position="37"/>
        <end position="414"/>
    </location>
</feature>
<dbReference type="PROSITE" id="PS00595">
    <property type="entry name" value="AA_TRANSFER_CLASS_5"/>
    <property type="match status" value="1"/>
</dbReference>
<dbReference type="PANTHER" id="PTHR43586">
    <property type="entry name" value="CYSTEINE DESULFURASE"/>
    <property type="match status" value="1"/>
</dbReference>
<dbReference type="InterPro" id="IPR000192">
    <property type="entry name" value="Aminotrans_V_dom"/>
</dbReference>
<evidence type="ECO:0000256" key="5">
    <source>
        <dbReference type="RuleBase" id="RU004504"/>
    </source>
</evidence>
<dbReference type="GO" id="GO:0031071">
    <property type="term" value="F:cysteine desulfurase activity"/>
    <property type="evidence" value="ECO:0007669"/>
    <property type="project" value="UniProtKB-EC"/>
</dbReference>
<comment type="caution">
    <text evidence="7">The sequence shown here is derived from an EMBL/GenBank/DDBJ whole genome shotgun (WGS) entry which is preliminary data.</text>
</comment>
<dbReference type="EMBL" id="QKNV01000115">
    <property type="protein sequence ID" value="PZA21107.1"/>
    <property type="molecule type" value="Genomic_DNA"/>
</dbReference>
<comment type="catalytic activity">
    <reaction evidence="4">
        <text>(sulfur carrier)-H + L-cysteine = (sulfur carrier)-SH + L-alanine</text>
        <dbReference type="Rhea" id="RHEA:43892"/>
        <dbReference type="Rhea" id="RHEA-COMP:14737"/>
        <dbReference type="Rhea" id="RHEA-COMP:14739"/>
        <dbReference type="ChEBI" id="CHEBI:29917"/>
        <dbReference type="ChEBI" id="CHEBI:35235"/>
        <dbReference type="ChEBI" id="CHEBI:57972"/>
        <dbReference type="ChEBI" id="CHEBI:64428"/>
        <dbReference type="EC" id="2.8.1.7"/>
    </reaction>
</comment>
<dbReference type="Gene3D" id="3.40.640.10">
    <property type="entry name" value="Type I PLP-dependent aspartate aminotransferase-like (Major domain)"/>
    <property type="match status" value="1"/>
</dbReference>
<name>A0A323V8F2_9ACTN</name>
<dbReference type="Proteomes" id="UP000247602">
    <property type="component" value="Unassembled WGS sequence"/>
</dbReference>
<evidence type="ECO:0000256" key="1">
    <source>
        <dbReference type="ARBA" id="ARBA00001933"/>
    </source>
</evidence>
<protein>
    <recommendedName>
        <fullName evidence="6">Aminotransferase class V domain-containing protein</fullName>
    </recommendedName>
</protein>
<sequence>MAMTSSSGAGTLPRREPLVGGDLHVPVGGELRRYVDLDAAATTSASAAVVRAVADFLPWYSSVHRGAGQKSQVASARYEQARESLVRFVGADPATHVALFPRNTTEALNLVAFRLGLTRDDVVVTTAVEHHANLLPWRRHARLRVVDVDRTGTYDVETVIAALDERPAPRVLAVSGASNVTGWLPDLAAIAAAARDRGVLVVVDGAQLVPHRQVEMAALGIDVLAWSGHKMFAPFGAGGLVVPRRLLADGEPFLVGGGSVKAVSYDEVVWADTPDRDDAGSPNVVGVVALAAAAEELAAGRGRDRVREEALVHALDDELATVPGLRRLGATTGDRLPVAAFVIDGVHHGEVAARLARDHGIGVRSGCFCAHPYLGRLLELTASEVEQFHRDARADLHDRLPGAVRVSCSSATPLADVALLGGALRGIASSVPQRRLTAVP</sequence>
<dbReference type="PANTHER" id="PTHR43586:SF8">
    <property type="entry name" value="CYSTEINE DESULFURASE 1, CHLOROPLASTIC"/>
    <property type="match status" value="1"/>
</dbReference>
<dbReference type="InterPro" id="IPR015422">
    <property type="entry name" value="PyrdxlP-dep_Trfase_small"/>
</dbReference>
<evidence type="ECO:0000256" key="4">
    <source>
        <dbReference type="ARBA" id="ARBA00050776"/>
    </source>
</evidence>
<comment type="similarity">
    <text evidence="2">Belongs to the class-V pyridoxal-phosphate-dependent aminotransferase family. Csd subfamily.</text>
</comment>
<reference evidence="7 8" key="1">
    <citation type="submission" date="2018-06" db="EMBL/GenBank/DDBJ databases">
        <title>Draft genome sequence of Modestobacter versicolor CP153-2.</title>
        <authorList>
            <person name="Gundlapally S.R."/>
        </authorList>
    </citation>
    <scope>NUCLEOTIDE SEQUENCE [LARGE SCALE GENOMIC DNA]</scope>
    <source>
        <strain evidence="7 8">CP153-2</strain>
    </source>
</reference>
<evidence type="ECO:0000313" key="8">
    <source>
        <dbReference type="Proteomes" id="UP000247602"/>
    </source>
</evidence>
<dbReference type="SUPFAM" id="SSF53383">
    <property type="entry name" value="PLP-dependent transferases"/>
    <property type="match status" value="1"/>
</dbReference>
<comment type="cofactor">
    <cofactor evidence="1 5">
        <name>pyridoxal 5'-phosphate</name>
        <dbReference type="ChEBI" id="CHEBI:597326"/>
    </cofactor>
</comment>
<dbReference type="OrthoDB" id="9804366at2"/>
<dbReference type="InterPro" id="IPR015421">
    <property type="entry name" value="PyrdxlP-dep_Trfase_major"/>
</dbReference>
<dbReference type="Pfam" id="PF00266">
    <property type="entry name" value="Aminotran_5"/>
    <property type="match status" value="1"/>
</dbReference>
<dbReference type="AlphaFoldDB" id="A0A323V8F2"/>
<gene>
    <name evidence="7" type="ORF">DMO24_12025</name>
</gene>